<feature type="transmembrane region" description="Helical" evidence="8">
    <location>
        <begin position="177"/>
        <end position="202"/>
    </location>
</feature>
<dbReference type="EMBL" id="PXYT01000037">
    <property type="protein sequence ID" value="PSR26324.1"/>
    <property type="molecule type" value="Genomic_DNA"/>
</dbReference>
<dbReference type="InterPro" id="IPR003439">
    <property type="entry name" value="ABC_transporter-like_ATP-bd"/>
</dbReference>
<name>A0A2T2WVQ7_9FIRM</name>
<evidence type="ECO:0000313" key="12">
    <source>
        <dbReference type="Proteomes" id="UP000242699"/>
    </source>
</evidence>
<evidence type="ECO:0000313" key="11">
    <source>
        <dbReference type="EMBL" id="PSR26324.1"/>
    </source>
</evidence>
<evidence type="ECO:0000256" key="4">
    <source>
        <dbReference type="ARBA" id="ARBA00022741"/>
    </source>
</evidence>
<dbReference type="InterPro" id="IPR036640">
    <property type="entry name" value="ABC1_TM_sf"/>
</dbReference>
<feature type="transmembrane region" description="Helical" evidence="8">
    <location>
        <begin position="279"/>
        <end position="297"/>
    </location>
</feature>
<dbReference type="InterPro" id="IPR011527">
    <property type="entry name" value="ABC1_TM_dom"/>
</dbReference>
<dbReference type="Gene3D" id="1.20.1560.10">
    <property type="entry name" value="ABC transporter type 1, transmembrane domain"/>
    <property type="match status" value="1"/>
</dbReference>
<dbReference type="GO" id="GO:0015421">
    <property type="term" value="F:ABC-type oligopeptide transporter activity"/>
    <property type="evidence" value="ECO:0007669"/>
    <property type="project" value="TreeGrafter"/>
</dbReference>
<dbReference type="Pfam" id="PF00005">
    <property type="entry name" value="ABC_tran"/>
    <property type="match status" value="1"/>
</dbReference>
<evidence type="ECO:0000256" key="2">
    <source>
        <dbReference type="ARBA" id="ARBA00022448"/>
    </source>
</evidence>
<evidence type="ECO:0000256" key="3">
    <source>
        <dbReference type="ARBA" id="ARBA00022692"/>
    </source>
</evidence>
<dbReference type="GO" id="GO:0005524">
    <property type="term" value="F:ATP binding"/>
    <property type="evidence" value="ECO:0007669"/>
    <property type="project" value="UniProtKB-KW"/>
</dbReference>
<dbReference type="GO" id="GO:0016887">
    <property type="term" value="F:ATP hydrolysis activity"/>
    <property type="evidence" value="ECO:0007669"/>
    <property type="project" value="InterPro"/>
</dbReference>
<dbReference type="PROSITE" id="PS00211">
    <property type="entry name" value="ABC_TRANSPORTER_1"/>
    <property type="match status" value="1"/>
</dbReference>
<evidence type="ECO:0000259" key="10">
    <source>
        <dbReference type="PROSITE" id="PS50929"/>
    </source>
</evidence>
<keyword evidence="2" id="KW-0813">Transport</keyword>
<evidence type="ECO:0000256" key="1">
    <source>
        <dbReference type="ARBA" id="ARBA00004651"/>
    </source>
</evidence>
<comment type="subcellular location">
    <subcellularLocation>
        <location evidence="1">Cell membrane</location>
        <topology evidence="1">Multi-pass membrane protein</topology>
    </subcellularLocation>
</comment>
<dbReference type="PROSITE" id="PS50893">
    <property type="entry name" value="ABC_TRANSPORTER_2"/>
    <property type="match status" value="1"/>
</dbReference>
<accession>A0A2T2WVQ7</accession>
<feature type="domain" description="ABC transmembrane type-1" evidence="10">
    <location>
        <begin position="142"/>
        <end position="426"/>
    </location>
</feature>
<dbReference type="PANTHER" id="PTHR43394:SF1">
    <property type="entry name" value="ATP-BINDING CASSETTE SUB-FAMILY B MEMBER 10, MITOCHONDRIAL"/>
    <property type="match status" value="1"/>
</dbReference>
<dbReference type="Proteomes" id="UP000242699">
    <property type="component" value="Unassembled WGS sequence"/>
</dbReference>
<dbReference type="InterPro" id="IPR039421">
    <property type="entry name" value="Type_1_exporter"/>
</dbReference>
<dbReference type="FunFam" id="3.40.50.300:FF:000287">
    <property type="entry name" value="Multidrug ABC transporter ATP-binding protein"/>
    <property type="match status" value="1"/>
</dbReference>
<dbReference type="Gene3D" id="3.40.50.300">
    <property type="entry name" value="P-loop containing nucleotide triphosphate hydrolases"/>
    <property type="match status" value="1"/>
</dbReference>
<keyword evidence="6 8" id="KW-1133">Transmembrane helix</keyword>
<sequence>MRPLAVRTVIINWRKAESGDRKIFCVPPSALLPAYESPSPNQHGEPGSAKCIGMLCDGLVTEKLVCLCERELLWLSLGGNGGKNSWIIWAEGETSMGLRGVHGIWRQQRNLGEWKTSEPFNVRRTARRIWKEVLRPYQWILAGVLFFVAISAGLGLIPPLLLRTLIDQAIPQGRLILVWQLAAAMLIVPIVIGGLSALENYLNVIVSQRIMFDLRNRLYHHGQLLGLEFFTETRSGEIHSRFLNDVGALQQVLSGTLVSIFSNILTLTFTMVTMFFLNWHLAIISVLALPSFAFPVLHFGRRRYEAVTESQKALSTLTMLLEETLSLSGQIMMKGFGTQKQERKRFQEGNEGVRRALVRQSLIGQWMSVAVQVLSSIGPALLYGYGGYLAVSGQVKIGTVVAFTAYLARLYAPASSLAGVNTTLMGGLALFDRIFRFIDLPVSVSFPHPGLSLPRELPRDIPAVELNRVTFGYGQDHPVLHDLSFEVKTGTLVALVGPSGAGKSTVHALLTRFYDPDQGSVKIAGIDIREVDDQQLRRTVGMVTQEIFLFHTSLRENITYGSGEVSQIKVQRAIEAAQLQDLVGRLPEGLDTVVGERGYRLSGGEKQRVAIARAIIRNPAILLLDEATSSLDSHAEHRIQDALSYLFQGRTVVAIAHRLSTVVAADKIFVLSEGRLVEQGGHHELLLANGLYASLYREQFREELQAGTGV</sequence>
<gene>
    <name evidence="11" type="ORF">C7B43_14050</name>
</gene>
<dbReference type="SUPFAM" id="SSF52540">
    <property type="entry name" value="P-loop containing nucleoside triphosphate hydrolases"/>
    <property type="match status" value="1"/>
</dbReference>
<evidence type="ECO:0000256" key="7">
    <source>
        <dbReference type="ARBA" id="ARBA00023136"/>
    </source>
</evidence>
<dbReference type="SMART" id="SM00382">
    <property type="entry name" value="AAA"/>
    <property type="match status" value="1"/>
</dbReference>
<dbReference type="InterPro" id="IPR027417">
    <property type="entry name" value="P-loop_NTPase"/>
</dbReference>
<organism evidence="11 12">
    <name type="scientific">Sulfobacillus benefaciens</name>
    <dbReference type="NCBI Taxonomy" id="453960"/>
    <lineage>
        <taxon>Bacteria</taxon>
        <taxon>Bacillati</taxon>
        <taxon>Bacillota</taxon>
        <taxon>Clostridia</taxon>
        <taxon>Eubacteriales</taxon>
        <taxon>Clostridiales Family XVII. Incertae Sedis</taxon>
        <taxon>Sulfobacillus</taxon>
    </lineage>
</organism>
<dbReference type="Pfam" id="PF00664">
    <property type="entry name" value="ABC_membrane"/>
    <property type="match status" value="1"/>
</dbReference>
<keyword evidence="5 11" id="KW-0067">ATP-binding</keyword>
<evidence type="ECO:0000256" key="6">
    <source>
        <dbReference type="ARBA" id="ARBA00022989"/>
    </source>
</evidence>
<dbReference type="CDD" id="cd18550">
    <property type="entry name" value="ABC_6TM_exporter_like"/>
    <property type="match status" value="1"/>
</dbReference>
<proteinExistence type="predicted"/>
<dbReference type="PROSITE" id="PS50929">
    <property type="entry name" value="ABC_TM1F"/>
    <property type="match status" value="1"/>
</dbReference>
<dbReference type="GO" id="GO:0005886">
    <property type="term" value="C:plasma membrane"/>
    <property type="evidence" value="ECO:0007669"/>
    <property type="project" value="UniProtKB-SubCell"/>
</dbReference>
<keyword evidence="7 8" id="KW-0472">Membrane</keyword>
<feature type="transmembrane region" description="Helical" evidence="8">
    <location>
        <begin position="137"/>
        <end position="157"/>
    </location>
</feature>
<keyword evidence="3 8" id="KW-0812">Transmembrane</keyword>
<protein>
    <submittedName>
        <fullName evidence="11">Multidrug ABC transporter ATP-binding protein</fullName>
    </submittedName>
</protein>
<feature type="domain" description="ABC transporter" evidence="9">
    <location>
        <begin position="464"/>
        <end position="698"/>
    </location>
</feature>
<comment type="caution">
    <text evidence="11">The sequence shown here is derived from an EMBL/GenBank/DDBJ whole genome shotgun (WGS) entry which is preliminary data.</text>
</comment>
<dbReference type="PANTHER" id="PTHR43394">
    <property type="entry name" value="ATP-DEPENDENT PERMEASE MDL1, MITOCHONDRIAL"/>
    <property type="match status" value="1"/>
</dbReference>
<dbReference type="SUPFAM" id="SSF90123">
    <property type="entry name" value="ABC transporter transmembrane region"/>
    <property type="match status" value="1"/>
</dbReference>
<keyword evidence="4" id="KW-0547">Nucleotide-binding</keyword>
<evidence type="ECO:0000256" key="5">
    <source>
        <dbReference type="ARBA" id="ARBA00022840"/>
    </source>
</evidence>
<dbReference type="InterPro" id="IPR003593">
    <property type="entry name" value="AAA+_ATPase"/>
</dbReference>
<reference evidence="11 12" key="1">
    <citation type="journal article" date="2014" name="BMC Genomics">
        <title>Comparison of environmental and isolate Sulfobacillus genomes reveals diverse carbon, sulfur, nitrogen, and hydrogen metabolisms.</title>
        <authorList>
            <person name="Justice N.B."/>
            <person name="Norman A."/>
            <person name="Brown C.T."/>
            <person name="Singh A."/>
            <person name="Thomas B.C."/>
            <person name="Banfield J.F."/>
        </authorList>
    </citation>
    <scope>NUCLEOTIDE SEQUENCE [LARGE SCALE GENOMIC DNA]</scope>
    <source>
        <strain evidence="11">AMDSBA1</strain>
    </source>
</reference>
<dbReference type="InterPro" id="IPR017871">
    <property type="entry name" value="ABC_transporter-like_CS"/>
</dbReference>
<dbReference type="AlphaFoldDB" id="A0A2T2WVQ7"/>
<evidence type="ECO:0000259" key="9">
    <source>
        <dbReference type="PROSITE" id="PS50893"/>
    </source>
</evidence>
<evidence type="ECO:0000256" key="8">
    <source>
        <dbReference type="SAM" id="Phobius"/>
    </source>
</evidence>